<dbReference type="GO" id="GO:0015031">
    <property type="term" value="P:protein transport"/>
    <property type="evidence" value="ECO:0007669"/>
    <property type="project" value="UniProtKB-KW"/>
</dbReference>
<dbReference type="GO" id="GO:0031992">
    <property type="term" value="F:energy transducer activity"/>
    <property type="evidence" value="ECO:0007669"/>
    <property type="project" value="TreeGrafter"/>
</dbReference>
<evidence type="ECO:0000256" key="4">
    <source>
        <dbReference type="ARBA" id="ARBA00022475"/>
    </source>
</evidence>
<dbReference type="GO" id="GO:0098797">
    <property type="term" value="C:plasma membrane protein complex"/>
    <property type="evidence" value="ECO:0007669"/>
    <property type="project" value="TreeGrafter"/>
</dbReference>
<dbReference type="PRINTS" id="PR01217">
    <property type="entry name" value="PRICHEXTENSN"/>
</dbReference>
<dbReference type="SUPFAM" id="SSF74653">
    <property type="entry name" value="TolA/TonB C-terminal domain"/>
    <property type="match status" value="1"/>
</dbReference>
<feature type="domain" description="TonB C-terminal" evidence="11">
    <location>
        <begin position="269"/>
        <end position="360"/>
    </location>
</feature>
<feature type="compositionally biased region" description="Low complexity" evidence="10">
    <location>
        <begin position="209"/>
        <end position="226"/>
    </location>
</feature>
<comment type="subcellular location">
    <subcellularLocation>
        <location evidence="1">Cell inner membrane</location>
        <topology evidence="1">Single-pass membrane protein</topology>
        <orientation evidence="1">Periplasmic side</orientation>
    </subcellularLocation>
</comment>
<dbReference type="KEGG" id="mico:GDR74_00830"/>
<evidence type="ECO:0000256" key="2">
    <source>
        <dbReference type="ARBA" id="ARBA00006555"/>
    </source>
</evidence>
<dbReference type="PROSITE" id="PS52015">
    <property type="entry name" value="TONB_CTD"/>
    <property type="match status" value="1"/>
</dbReference>
<sequence>MRRIVRPGGRRLRRTAAPKAQPRAFGLRVSVPRAAEPRTAERVEWPAVAADARWPVPAPARRLRLGAALSLALHAGAGLAAVLLMLEARDGTPPGSPAPVEVEIVSADAFDAAYAEAGAQPAVPQEARPADAPSPEIPLPEPVPPLADPERLAVPAAPPVPDPAGIPARDMPPPEPDREAEPAAQPEPAPVPPKQAETEPAPKPPAMPPAKTAQRPVPKVPAKAAPGTPRPAASGRGETGRGAEAVSSLAAAHGASGRSGTAGAGLSDSYRSRVMAHLARYKLYPEAARRQRMRGRVLVTFGLDAGGRVTGVSLSGSSGHGLLDAEALAMVRRASPFPPIPPENGQASASFTAPIVYDMN</sequence>
<feature type="region of interest" description="Disordered" evidence="10">
    <location>
        <begin position="118"/>
        <end position="266"/>
    </location>
</feature>
<keyword evidence="8" id="KW-1133">Transmembrane helix</keyword>
<dbReference type="RefSeq" id="WP_152584523.1">
    <property type="nucleotide sequence ID" value="NZ_CP045423.1"/>
</dbReference>
<feature type="compositionally biased region" description="Pro residues" evidence="10">
    <location>
        <begin position="135"/>
        <end position="147"/>
    </location>
</feature>
<evidence type="ECO:0000313" key="13">
    <source>
        <dbReference type="Proteomes" id="UP000325614"/>
    </source>
</evidence>
<dbReference type="Pfam" id="PF03544">
    <property type="entry name" value="TonB_C"/>
    <property type="match status" value="1"/>
</dbReference>
<dbReference type="InterPro" id="IPR006260">
    <property type="entry name" value="TonB/TolA_C"/>
</dbReference>
<keyword evidence="7" id="KW-0653">Protein transport</keyword>
<accession>A0A5P9JR86</accession>
<dbReference type="Proteomes" id="UP000325614">
    <property type="component" value="Chromosome"/>
</dbReference>
<dbReference type="AlphaFoldDB" id="A0A5P9JR86"/>
<keyword evidence="13" id="KW-1185">Reference proteome</keyword>
<feature type="compositionally biased region" description="Low complexity" evidence="10">
    <location>
        <begin position="242"/>
        <end position="266"/>
    </location>
</feature>
<dbReference type="NCBIfam" id="TIGR01352">
    <property type="entry name" value="tonB_Cterm"/>
    <property type="match status" value="1"/>
</dbReference>
<evidence type="ECO:0000313" key="12">
    <source>
        <dbReference type="EMBL" id="QFU14873.1"/>
    </source>
</evidence>
<evidence type="ECO:0000256" key="5">
    <source>
        <dbReference type="ARBA" id="ARBA00022519"/>
    </source>
</evidence>
<dbReference type="Gene3D" id="3.30.1150.10">
    <property type="match status" value="1"/>
</dbReference>
<evidence type="ECO:0000256" key="1">
    <source>
        <dbReference type="ARBA" id="ARBA00004383"/>
    </source>
</evidence>
<reference evidence="12 13" key="1">
    <citation type="submission" date="2019-10" db="EMBL/GenBank/DDBJ databases">
        <title>Isolation, Identification of Microvirga thermotolerans HR1, a novel thermophilic bacterium and Comparative Genomics of the genus Microvirga.</title>
        <authorList>
            <person name="Li J."/>
            <person name="Zhang W."/>
            <person name="Lin M."/>
            <person name="Wang J."/>
        </authorList>
    </citation>
    <scope>NUCLEOTIDE SEQUENCE [LARGE SCALE GENOMIC DNA]</scope>
    <source>
        <strain evidence="12 13">HR1</strain>
    </source>
</reference>
<evidence type="ECO:0000256" key="8">
    <source>
        <dbReference type="ARBA" id="ARBA00022989"/>
    </source>
</evidence>
<evidence type="ECO:0000256" key="7">
    <source>
        <dbReference type="ARBA" id="ARBA00022927"/>
    </source>
</evidence>
<dbReference type="InterPro" id="IPR037682">
    <property type="entry name" value="TonB_C"/>
</dbReference>
<protein>
    <submittedName>
        <fullName evidence="12">TonB family protein</fullName>
    </submittedName>
</protein>
<evidence type="ECO:0000256" key="10">
    <source>
        <dbReference type="SAM" id="MobiDB-lite"/>
    </source>
</evidence>
<keyword evidence="3" id="KW-0813">Transport</keyword>
<dbReference type="InterPro" id="IPR051045">
    <property type="entry name" value="TonB-dependent_transducer"/>
</dbReference>
<evidence type="ECO:0000256" key="9">
    <source>
        <dbReference type="ARBA" id="ARBA00023136"/>
    </source>
</evidence>
<keyword evidence="6" id="KW-0812">Transmembrane</keyword>
<comment type="similarity">
    <text evidence="2">Belongs to the TonB family.</text>
</comment>
<name>A0A5P9JR86_9HYPH</name>
<dbReference type="EMBL" id="CP045423">
    <property type="protein sequence ID" value="QFU14873.1"/>
    <property type="molecule type" value="Genomic_DNA"/>
</dbReference>
<organism evidence="12 13">
    <name type="scientific">Microvirga thermotolerans</name>
    <dbReference type="NCBI Taxonomy" id="2651334"/>
    <lineage>
        <taxon>Bacteria</taxon>
        <taxon>Pseudomonadati</taxon>
        <taxon>Pseudomonadota</taxon>
        <taxon>Alphaproteobacteria</taxon>
        <taxon>Hyphomicrobiales</taxon>
        <taxon>Methylobacteriaceae</taxon>
        <taxon>Microvirga</taxon>
    </lineage>
</organism>
<dbReference type="PANTHER" id="PTHR33446:SF2">
    <property type="entry name" value="PROTEIN TONB"/>
    <property type="match status" value="1"/>
</dbReference>
<dbReference type="PANTHER" id="PTHR33446">
    <property type="entry name" value="PROTEIN TONB-RELATED"/>
    <property type="match status" value="1"/>
</dbReference>
<keyword evidence="4" id="KW-1003">Cell membrane</keyword>
<dbReference type="GO" id="GO:0055085">
    <property type="term" value="P:transmembrane transport"/>
    <property type="evidence" value="ECO:0007669"/>
    <property type="project" value="InterPro"/>
</dbReference>
<evidence type="ECO:0000259" key="11">
    <source>
        <dbReference type="PROSITE" id="PS52015"/>
    </source>
</evidence>
<gene>
    <name evidence="12" type="ORF">GDR74_00830</name>
</gene>
<evidence type="ECO:0000256" key="6">
    <source>
        <dbReference type="ARBA" id="ARBA00022692"/>
    </source>
</evidence>
<keyword evidence="9" id="KW-0472">Membrane</keyword>
<feature type="compositionally biased region" description="Pro residues" evidence="10">
    <location>
        <begin position="156"/>
        <end position="174"/>
    </location>
</feature>
<proteinExistence type="inferred from homology"/>
<evidence type="ECO:0000256" key="3">
    <source>
        <dbReference type="ARBA" id="ARBA00022448"/>
    </source>
</evidence>
<keyword evidence="5" id="KW-0997">Cell inner membrane</keyword>